<dbReference type="SUPFAM" id="SSF110087">
    <property type="entry name" value="DR1885-like metal-binding protein"/>
    <property type="match status" value="1"/>
</dbReference>
<dbReference type="EMBL" id="JBDIMF010000005">
    <property type="protein sequence ID" value="MEN2787095.1"/>
    <property type="molecule type" value="Genomic_DNA"/>
</dbReference>
<feature type="signal peptide" evidence="1">
    <location>
        <begin position="1"/>
        <end position="18"/>
    </location>
</feature>
<dbReference type="PANTHER" id="PTHR36302:SF1">
    <property type="entry name" value="COPPER CHAPERONE PCU(A)C"/>
    <property type="match status" value="1"/>
</dbReference>
<evidence type="ECO:0000313" key="2">
    <source>
        <dbReference type="EMBL" id="MEN2787095.1"/>
    </source>
</evidence>
<dbReference type="InterPro" id="IPR058248">
    <property type="entry name" value="Lxx211020-like"/>
</dbReference>
<name>A0ABU9XU80_9SPHN</name>
<dbReference type="InterPro" id="IPR036182">
    <property type="entry name" value="PCuAC_sf"/>
</dbReference>
<protein>
    <submittedName>
        <fullName evidence="2">Copper chaperone PCu(A)C</fullName>
    </submittedName>
</protein>
<reference evidence="2 3" key="1">
    <citation type="submission" date="2024-05" db="EMBL/GenBank/DDBJ databases">
        <authorList>
            <person name="Liu Q."/>
            <person name="Xin Y.-H."/>
        </authorList>
    </citation>
    <scope>NUCLEOTIDE SEQUENCE [LARGE SCALE GENOMIC DNA]</scope>
    <source>
        <strain evidence="2 3">CGMCC 1.15349</strain>
    </source>
</reference>
<dbReference type="PANTHER" id="PTHR36302">
    <property type="entry name" value="BLR7088 PROTEIN"/>
    <property type="match status" value="1"/>
</dbReference>
<evidence type="ECO:0000313" key="3">
    <source>
        <dbReference type="Proteomes" id="UP001404104"/>
    </source>
</evidence>
<keyword evidence="1" id="KW-0732">Signal</keyword>
<feature type="chain" id="PRO_5046284564" evidence="1">
    <location>
        <begin position="19"/>
        <end position="149"/>
    </location>
</feature>
<dbReference type="Proteomes" id="UP001404104">
    <property type="component" value="Unassembled WGS sequence"/>
</dbReference>
<proteinExistence type="predicted"/>
<dbReference type="PROSITE" id="PS51257">
    <property type="entry name" value="PROKAR_LIPOPROTEIN"/>
    <property type="match status" value="1"/>
</dbReference>
<accession>A0ABU9XU80</accession>
<organism evidence="2 3">
    <name type="scientific">Sphingomonas qilianensis</name>
    <dbReference type="NCBI Taxonomy" id="1736690"/>
    <lineage>
        <taxon>Bacteria</taxon>
        <taxon>Pseudomonadati</taxon>
        <taxon>Pseudomonadota</taxon>
        <taxon>Alphaproteobacteria</taxon>
        <taxon>Sphingomonadales</taxon>
        <taxon>Sphingomonadaceae</taxon>
        <taxon>Sphingomonas</taxon>
    </lineage>
</organism>
<gene>
    <name evidence="2" type="ORF">ABC969_11775</name>
</gene>
<sequence length="149" mass="15605">MRPLPVFFPMLVPVVLLAACSPPAKLDADHGYVRLAAVKGNPAAAYFTLHGGATDATLISVGSTVAIRAEMHQTMQAGSTASMKPIGQVKVPAKATVTFAPGGRHVMLFNMNPGIKRGSIVPLVFQFSNGVRFERKALAIAAGDPPPED</sequence>
<evidence type="ECO:0000256" key="1">
    <source>
        <dbReference type="SAM" id="SignalP"/>
    </source>
</evidence>
<dbReference type="RefSeq" id="WP_345865193.1">
    <property type="nucleotide sequence ID" value="NZ_JBDIMF010000005.1"/>
</dbReference>
<dbReference type="Gene3D" id="2.60.40.1890">
    <property type="entry name" value="PCu(A)C copper chaperone"/>
    <property type="match status" value="1"/>
</dbReference>
<dbReference type="InterPro" id="IPR007410">
    <property type="entry name" value="LpqE-like"/>
</dbReference>
<dbReference type="Pfam" id="PF04314">
    <property type="entry name" value="PCuAC"/>
    <property type="match status" value="1"/>
</dbReference>
<comment type="caution">
    <text evidence="2">The sequence shown here is derived from an EMBL/GenBank/DDBJ whole genome shotgun (WGS) entry which is preliminary data.</text>
</comment>
<keyword evidence="3" id="KW-1185">Reference proteome</keyword>